<dbReference type="InterPro" id="IPR011249">
    <property type="entry name" value="Metalloenz_LuxS/M16"/>
</dbReference>
<evidence type="ECO:0000313" key="3">
    <source>
        <dbReference type="Proteomes" id="UP000358366"/>
    </source>
</evidence>
<dbReference type="InterPro" id="IPR013578">
    <property type="entry name" value="Peptidase_M16C_assoc"/>
</dbReference>
<dbReference type="Pfam" id="PF08367">
    <property type="entry name" value="M16C_assoc"/>
    <property type="match status" value="1"/>
</dbReference>
<dbReference type="Gene3D" id="3.30.830.10">
    <property type="entry name" value="Metalloenzyme, LuxS/M16 peptidase-like"/>
    <property type="match status" value="4"/>
</dbReference>
<gene>
    <name evidence="2" type="ORF">DFSSTS7063_01015</name>
</gene>
<dbReference type="GO" id="GO:0004222">
    <property type="term" value="F:metalloendopeptidase activity"/>
    <property type="evidence" value="ECO:0007669"/>
    <property type="project" value="TreeGrafter"/>
</dbReference>
<dbReference type="GO" id="GO:0016485">
    <property type="term" value="P:protein processing"/>
    <property type="evidence" value="ECO:0007669"/>
    <property type="project" value="TreeGrafter"/>
</dbReference>
<evidence type="ECO:0000313" key="2">
    <source>
        <dbReference type="EMBL" id="VUX01602.1"/>
    </source>
</evidence>
<dbReference type="GO" id="GO:0046872">
    <property type="term" value="F:metal ion binding"/>
    <property type="evidence" value="ECO:0007669"/>
    <property type="project" value="InterPro"/>
</dbReference>
<dbReference type="SUPFAM" id="SSF63411">
    <property type="entry name" value="LuxS/MPP-like metallohydrolase"/>
    <property type="match status" value="4"/>
</dbReference>
<dbReference type="FunFam" id="3.30.830.10:FF:000034">
    <property type="entry name" value="presequence protease 1, chloroplastic/mitochondrial"/>
    <property type="match status" value="1"/>
</dbReference>
<protein>
    <submittedName>
        <fullName evidence="2">Peptidase M16C associated</fullName>
    </submittedName>
</protein>
<dbReference type="InterPro" id="IPR011765">
    <property type="entry name" value="Pept_M16_N"/>
</dbReference>
<evidence type="ECO:0000259" key="1">
    <source>
        <dbReference type="SMART" id="SM01264"/>
    </source>
</evidence>
<dbReference type="SMART" id="SM01264">
    <property type="entry name" value="M16C_associated"/>
    <property type="match status" value="1"/>
</dbReference>
<dbReference type="Proteomes" id="UP000358366">
    <property type="component" value="Unassembled WGS sequence"/>
</dbReference>
<dbReference type="EMBL" id="CABHNI010000019">
    <property type="protein sequence ID" value="VUX01602.1"/>
    <property type="molecule type" value="Genomic_DNA"/>
</dbReference>
<organism evidence="2 3">
    <name type="scientific">Dorea formicigenerans</name>
    <dbReference type="NCBI Taxonomy" id="39486"/>
    <lineage>
        <taxon>Bacteria</taxon>
        <taxon>Bacillati</taxon>
        <taxon>Bacillota</taxon>
        <taxon>Clostridia</taxon>
        <taxon>Lachnospirales</taxon>
        <taxon>Lachnospiraceae</taxon>
        <taxon>Dorea</taxon>
    </lineage>
</organism>
<proteinExistence type="predicted"/>
<dbReference type="Pfam" id="PF05193">
    <property type="entry name" value="Peptidase_M16_C"/>
    <property type="match status" value="1"/>
</dbReference>
<dbReference type="InterPro" id="IPR055130">
    <property type="entry name" value="PreP_C"/>
</dbReference>
<dbReference type="InterPro" id="IPR007863">
    <property type="entry name" value="Peptidase_M16_C"/>
</dbReference>
<sequence length="1002" mass="113962">MYSKGLTVYFVEKCDIIASVYEKGDIGKFMSVKDLTTYEVLKDEDLKGIKAKGKLLKHKKSGARVLLVENDDNNKVFSIAFRTPPSDSTGVPHIMEHSVLCGSKNFPAKDPFVELVKGSLNTFLNAMTYPDKTVYPVASCNDKDFQNLMHVYMDAVLHPNIYNHDKTFRQEGWSYKLDEKDGELSYNGVVYNEMKGAFSSPEGVLDWVVLNTLFPDNCYANESGGDPEVIPQLTYEQFLDFHRTYYHPSNSYIYLYGDMDMEEKLRWLDEEYLCHYDKKDVNSEIHLQKPFDEVQEKTFEYSIASDESTEENTFLSYNKVIGTTLDRELYQAFEILDYALLSAPGAPLKKALTDAGIGKDIMGSYDNGVYQPIFSVVAKNAEESQKDKFVKVIEDVLRGQVKNGINQKALLAGINYNEFRYREADFGNYPKGLMYGLQVMDSWLYDENQPFIHIEALETFAFLKNKVGTGYYEELIQKYLLDNTHGAIVVVRPEQGRTARLDAQLQDKLQKYKESLSNAEVEKLVADTKALEEYQSEPEAIENLEKIPVLRREDISREIAPFFNEEMKLADVPVVYHEIETNGIGYVNVMFDLSGVRAEELADVGILQSVLGIIDTENYEYSELFNEINVNTGGIGTSLELYNNVTRVKEKEFKATFEIKGKALYSQLEKTFAMMAEILTASKLDDTKRIREILAMLKSRLIMKFQSSGHTTAALRALSYASPSAKFKDMTSGIDFYKRVAYIEEHFDEEKGALSQRLYALTKKIFRPDNMMISYTAAREGLEGMEPRIAELAGRLNHEKVTETPCIIHCEKKNEGFKTASKVQYVARTGNFIDRGVEYTGALQILKVILSYDYLWQNIRVKGGAYGCMSSFNRIGEGYFVSYRDPNLKRTIDVYEGVVDYLENFTVSDRDMTKYIIGTISNMDQPMTPATKGERSMNLYMNKVSAEMIKKERAQILDAAQEDIRALAKVAKAVLAADQLCVIGGEEKIEEDKELFGDVTSF</sequence>
<feature type="domain" description="Peptidase M16C associated" evidence="1">
    <location>
        <begin position="491"/>
        <end position="743"/>
    </location>
</feature>
<dbReference type="PANTHER" id="PTHR43016">
    <property type="entry name" value="PRESEQUENCE PROTEASE"/>
    <property type="match status" value="1"/>
</dbReference>
<accession>A0A564T2X8</accession>
<name>A0A564T2X8_9FIRM</name>
<dbReference type="AlphaFoldDB" id="A0A564T2X8"/>
<reference evidence="2 3" key="1">
    <citation type="submission" date="2019-07" db="EMBL/GenBank/DDBJ databases">
        <authorList>
            <person name="Hibberd C M."/>
            <person name="Gehrig L. J."/>
            <person name="Chang H.-W."/>
            <person name="Venkatesh S."/>
        </authorList>
    </citation>
    <scope>NUCLEOTIDE SEQUENCE [LARGE SCALE GENOMIC DNA]</scope>
    <source>
        <strain evidence="2">Dorea_formicigenerans_SSTS_Bg7063</strain>
    </source>
</reference>
<dbReference type="PANTHER" id="PTHR43016:SF13">
    <property type="entry name" value="PRESEQUENCE PROTEASE, MITOCHONDRIAL"/>
    <property type="match status" value="1"/>
</dbReference>
<dbReference type="Pfam" id="PF22516">
    <property type="entry name" value="PreP_C"/>
    <property type="match status" value="1"/>
</dbReference>
<dbReference type="Pfam" id="PF00675">
    <property type="entry name" value="Peptidase_M16"/>
    <property type="match status" value="1"/>
</dbReference>